<dbReference type="Gene3D" id="3.40.640.10">
    <property type="entry name" value="Type I PLP-dependent aspartate aminotransferase-like (Major domain)"/>
    <property type="match status" value="1"/>
</dbReference>
<accession>A0A0J9C7E8</accession>
<dbReference type="SUPFAM" id="SSF53383">
    <property type="entry name" value="PLP-dependent transferases"/>
    <property type="match status" value="1"/>
</dbReference>
<dbReference type="GeneID" id="93161716"/>
<organism evidence="2 3">
    <name type="scientific">[Clostridium] citroniae WAL-19142</name>
    <dbReference type="NCBI Taxonomy" id="742734"/>
    <lineage>
        <taxon>Bacteria</taxon>
        <taxon>Bacillati</taxon>
        <taxon>Bacillota</taxon>
        <taxon>Clostridia</taxon>
        <taxon>Lachnospirales</taxon>
        <taxon>Lachnospiraceae</taxon>
        <taxon>Enterocloster</taxon>
    </lineage>
</organism>
<dbReference type="Proteomes" id="UP000037392">
    <property type="component" value="Unassembled WGS sequence"/>
</dbReference>
<gene>
    <name evidence="2" type="ORF">HMPREF9470_02341</name>
</gene>
<protein>
    <recommendedName>
        <fullName evidence="1">Aminotransferase class V domain-containing protein</fullName>
    </recommendedName>
</protein>
<dbReference type="EMBL" id="ADLK01000019">
    <property type="protein sequence ID" value="KMW20326.1"/>
    <property type="molecule type" value="Genomic_DNA"/>
</dbReference>
<dbReference type="Pfam" id="PF00266">
    <property type="entry name" value="Aminotran_5"/>
    <property type="match status" value="1"/>
</dbReference>
<comment type="caution">
    <text evidence="2">The sequence shown here is derived from an EMBL/GenBank/DDBJ whole genome shotgun (WGS) entry which is preliminary data.</text>
</comment>
<evidence type="ECO:0000313" key="2">
    <source>
        <dbReference type="EMBL" id="KMW20326.1"/>
    </source>
</evidence>
<dbReference type="InterPro" id="IPR000192">
    <property type="entry name" value="Aminotrans_V_dom"/>
</dbReference>
<dbReference type="PANTHER" id="PTHR43586:SF15">
    <property type="entry name" value="BLR3095 PROTEIN"/>
    <property type="match status" value="1"/>
</dbReference>
<dbReference type="Gene3D" id="3.90.1150.10">
    <property type="entry name" value="Aspartate Aminotransferase, domain 1"/>
    <property type="match status" value="1"/>
</dbReference>
<dbReference type="GO" id="GO:0003824">
    <property type="term" value="F:catalytic activity"/>
    <property type="evidence" value="ECO:0007669"/>
    <property type="project" value="UniProtKB-ARBA"/>
</dbReference>
<evidence type="ECO:0000313" key="3">
    <source>
        <dbReference type="Proteomes" id="UP000037392"/>
    </source>
</evidence>
<proteinExistence type="predicted"/>
<sequence>MELKEKFKQEREYYPALAHWTYLDHASGGLYPSYSTQAMKAYLDDMSENSMTFREFTETWDFADEMRGIVAQMFHCKSDEVMYGLSSTWLFNIFINGIGMKEGDNIITTANSHASVPYIMLNKMQDGVEVRFVHPREGVTEPEDIYRLVDEHTRAICLCYVENTYGFKHDLKVYGEFCWKNDIWFAVDATQAAGAMKIDVEEMKIDFLTTSSYKWLCCILGIGFAYISKRLQKCLKLVDTGWSCSVDRWHKDTEHPVISEDARRFECGGISVVGLKGVSKIISRYNELGADDVEQYCLSLVDYLYDRVEKELKKTRIYGNFKKENRSSIVTLAMPAEWGMTDEKAAKSGIRAHCPAEGLLRVGFHFYNNTEDVDRLVDFLKTCEQGEE</sequence>
<feature type="domain" description="Aminotransferase class V" evidence="1">
    <location>
        <begin position="22"/>
        <end position="376"/>
    </location>
</feature>
<dbReference type="RefSeq" id="WP_048929878.1">
    <property type="nucleotide sequence ID" value="NZ_KQ235877.1"/>
</dbReference>
<dbReference type="AlphaFoldDB" id="A0A0J9C7E8"/>
<evidence type="ECO:0000259" key="1">
    <source>
        <dbReference type="Pfam" id="PF00266"/>
    </source>
</evidence>
<dbReference type="InterPro" id="IPR015422">
    <property type="entry name" value="PyrdxlP-dep_Trfase_small"/>
</dbReference>
<name>A0A0J9C7E8_9FIRM</name>
<reference evidence="2 3" key="1">
    <citation type="submission" date="2011-04" db="EMBL/GenBank/DDBJ databases">
        <title>The Genome Sequence of Clostridium citroniae WAL-19142.</title>
        <authorList>
            <consortium name="The Broad Institute Genome Sequencing Platform"/>
            <person name="Earl A."/>
            <person name="Ward D."/>
            <person name="Feldgarden M."/>
            <person name="Gevers D."/>
            <person name="Warren Y.A."/>
            <person name="Tyrrell K.L."/>
            <person name="Citron D.M."/>
            <person name="Goldstein E.J."/>
            <person name="Daigneault M."/>
            <person name="Allen-Vercoe E."/>
            <person name="Young S.K."/>
            <person name="Zeng Q."/>
            <person name="Gargeya S."/>
            <person name="Fitzgerald M."/>
            <person name="Haas B."/>
            <person name="Abouelleil A."/>
            <person name="Alvarado L."/>
            <person name="Arachchi H.M."/>
            <person name="Berlin A."/>
            <person name="Brown A."/>
            <person name="Chapman S.B."/>
            <person name="Chen Z."/>
            <person name="Dunbar C."/>
            <person name="Freedman E."/>
            <person name="Gearin G."/>
            <person name="Gellesch M."/>
            <person name="Goldberg J."/>
            <person name="Griggs A."/>
            <person name="Gujja S."/>
            <person name="Heilman E.R."/>
            <person name="Heiman D."/>
            <person name="Howarth C."/>
            <person name="Larson L."/>
            <person name="Lui A."/>
            <person name="MacDonald P.J."/>
            <person name="Mehta T."/>
            <person name="Montmayeur A."/>
            <person name="Murphy C."/>
            <person name="Neiman D."/>
            <person name="Pearson M."/>
            <person name="Priest M."/>
            <person name="Roberts A."/>
            <person name="Saif S."/>
            <person name="Shea T."/>
            <person name="Shenoy N."/>
            <person name="Sisk P."/>
            <person name="Stolte C."/>
            <person name="Sykes S."/>
            <person name="White J."/>
            <person name="Yandava C."/>
            <person name="Wortman J."/>
            <person name="Nusbaum C."/>
            <person name="Birren B."/>
        </authorList>
    </citation>
    <scope>NUCLEOTIDE SEQUENCE [LARGE SCALE GENOMIC DNA]</scope>
    <source>
        <strain evidence="2 3">WAL-19142</strain>
    </source>
</reference>
<dbReference type="PANTHER" id="PTHR43586">
    <property type="entry name" value="CYSTEINE DESULFURASE"/>
    <property type="match status" value="1"/>
</dbReference>
<dbReference type="InterPro" id="IPR015424">
    <property type="entry name" value="PyrdxlP-dep_Trfase"/>
</dbReference>
<dbReference type="PATRIC" id="fig|742734.4.peg.2517"/>
<dbReference type="InterPro" id="IPR015421">
    <property type="entry name" value="PyrdxlP-dep_Trfase_major"/>
</dbReference>